<evidence type="ECO:0000313" key="3">
    <source>
        <dbReference type="Proteomes" id="UP000199301"/>
    </source>
</evidence>
<organism evidence="2 3">
    <name type="scientific">Actinopolyspora saharensis</name>
    <dbReference type="NCBI Taxonomy" id="995062"/>
    <lineage>
        <taxon>Bacteria</taxon>
        <taxon>Bacillati</taxon>
        <taxon>Actinomycetota</taxon>
        <taxon>Actinomycetes</taxon>
        <taxon>Actinopolysporales</taxon>
        <taxon>Actinopolysporaceae</taxon>
        <taxon>Actinopolyspora</taxon>
    </lineage>
</organism>
<dbReference type="EMBL" id="FNKO01000001">
    <property type="protein sequence ID" value="SDQ44105.1"/>
    <property type="molecule type" value="Genomic_DNA"/>
</dbReference>
<evidence type="ECO:0000313" key="2">
    <source>
        <dbReference type="EMBL" id="SDQ44105.1"/>
    </source>
</evidence>
<dbReference type="AlphaFoldDB" id="A0A1H1AWL8"/>
<feature type="region of interest" description="Disordered" evidence="1">
    <location>
        <begin position="97"/>
        <end position="119"/>
    </location>
</feature>
<keyword evidence="3" id="KW-1185">Reference proteome</keyword>
<protein>
    <submittedName>
        <fullName evidence="2">Uncharacterized protein</fullName>
    </submittedName>
</protein>
<gene>
    <name evidence="2" type="ORF">SAMN04489718_1770</name>
</gene>
<name>A0A1H1AWL8_9ACTN</name>
<accession>A0A1H1AWL8</accession>
<proteinExistence type="predicted"/>
<sequence>MDIPSRTGSTSRPHRLGRRELLRLSALAPLAPALISCSAPTDENPDLLVPLAENADSDAELARATADKHPELAERAGTIAEVRSEHAKNLRREVKRLTGERAATSAGRSPGPEIADDPNKAAEKLRTALEDAQRRTAETVPRVSGYRAGLIGSVSAACASLLEVVR</sequence>
<dbReference type="Proteomes" id="UP000199301">
    <property type="component" value="Unassembled WGS sequence"/>
</dbReference>
<evidence type="ECO:0000256" key="1">
    <source>
        <dbReference type="SAM" id="MobiDB-lite"/>
    </source>
</evidence>
<dbReference type="RefSeq" id="WP_207630754.1">
    <property type="nucleotide sequence ID" value="NZ_FNKO01000001.1"/>
</dbReference>
<reference evidence="3" key="1">
    <citation type="submission" date="2016-10" db="EMBL/GenBank/DDBJ databases">
        <authorList>
            <person name="Varghese N."/>
            <person name="Submissions S."/>
        </authorList>
    </citation>
    <scope>NUCLEOTIDE SEQUENCE [LARGE SCALE GENOMIC DNA]</scope>
    <source>
        <strain evidence="3">DSM 45459</strain>
    </source>
</reference>
<dbReference type="STRING" id="995062.SAMN04489718_1770"/>